<gene>
    <name evidence="1" type="ORF">METZ01_LOCUS504934</name>
</gene>
<reference evidence="1" key="1">
    <citation type="submission" date="2018-05" db="EMBL/GenBank/DDBJ databases">
        <authorList>
            <person name="Lanie J.A."/>
            <person name="Ng W.-L."/>
            <person name="Kazmierczak K.M."/>
            <person name="Andrzejewski T.M."/>
            <person name="Davidsen T.M."/>
            <person name="Wayne K.J."/>
            <person name="Tettelin H."/>
            <person name="Glass J.I."/>
            <person name="Rusch D."/>
            <person name="Podicherti R."/>
            <person name="Tsui H.-C.T."/>
            <person name="Winkler M.E."/>
        </authorList>
    </citation>
    <scope>NUCLEOTIDE SEQUENCE</scope>
</reference>
<name>A0A383E6K7_9ZZZZ</name>
<organism evidence="1">
    <name type="scientific">marine metagenome</name>
    <dbReference type="NCBI Taxonomy" id="408172"/>
    <lineage>
        <taxon>unclassified sequences</taxon>
        <taxon>metagenomes</taxon>
        <taxon>ecological metagenomes</taxon>
    </lineage>
</organism>
<protein>
    <recommendedName>
        <fullName evidence="2">HNH endonuclease</fullName>
    </recommendedName>
</protein>
<dbReference type="Gene3D" id="1.10.30.50">
    <property type="match status" value="1"/>
</dbReference>
<evidence type="ECO:0000313" key="1">
    <source>
        <dbReference type="EMBL" id="SVE52080.1"/>
    </source>
</evidence>
<accession>A0A383E6K7</accession>
<feature type="non-terminal residue" evidence="1">
    <location>
        <position position="50"/>
    </location>
</feature>
<dbReference type="AlphaFoldDB" id="A0A383E6K7"/>
<evidence type="ECO:0008006" key="2">
    <source>
        <dbReference type="Google" id="ProtNLM"/>
    </source>
</evidence>
<feature type="non-terminal residue" evidence="1">
    <location>
        <position position="1"/>
    </location>
</feature>
<sequence length="50" mass="6247">VEEYYTPASDEHIARERHQARDLRQSQWWKRQLAEGRCHYCRQEFSPREL</sequence>
<proteinExistence type="predicted"/>
<dbReference type="EMBL" id="UINC01223048">
    <property type="protein sequence ID" value="SVE52080.1"/>
    <property type="molecule type" value="Genomic_DNA"/>
</dbReference>